<sequence>MNVLILTDLSEVARNAGSYAVQFLGDIPVNFYMLNIREFNPEAGLEEEKKELALRKLHQRMDELQEISQNKDHNFFALYSESDLLTATRKYADEKNVDLIVMGAAHKGHSPFTIIGNHTYEVIKKIRYNILAVAEHCQYKPIEKMIFPIAYSTSLNKDVFAIFNKPQIAEGTALTVVEVGDPAKGVDVEAGREIFSQIKNRIVKVIPFKDKNIFSDDNLQKIQDRFDMIVMMGKNLGLCDSFLHTKRGIYSKVSNSLPILVLH</sequence>
<keyword evidence="4" id="KW-1185">Reference proteome</keyword>
<keyword evidence="1" id="KW-0175">Coiled coil</keyword>
<dbReference type="RefSeq" id="WP_075327345.1">
    <property type="nucleotide sequence ID" value="NZ_FOOH01000025.1"/>
</dbReference>
<feature type="coiled-coil region" evidence="1">
    <location>
        <begin position="47"/>
        <end position="74"/>
    </location>
</feature>
<proteinExistence type="predicted"/>
<reference evidence="4" key="1">
    <citation type="submission" date="2016-10" db="EMBL/GenBank/DDBJ databases">
        <authorList>
            <person name="Varghese N."/>
            <person name="Submissions S."/>
        </authorList>
    </citation>
    <scope>NUCLEOTIDE SEQUENCE [LARGE SCALE GENOMIC DNA]</scope>
    <source>
        <strain evidence="4">DSM 23515</strain>
    </source>
</reference>
<dbReference type="SUPFAM" id="SSF52402">
    <property type="entry name" value="Adenine nucleotide alpha hydrolases-like"/>
    <property type="match status" value="1"/>
</dbReference>
<dbReference type="CDD" id="cd00293">
    <property type="entry name" value="USP-like"/>
    <property type="match status" value="1"/>
</dbReference>
<dbReference type="Pfam" id="PF00582">
    <property type="entry name" value="Usp"/>
    <property type="match status" value="1"/>
</dbReference>
<dbReference type="AlphaFoldDB" id="A0A1I2P235"/>
<accession>A0A1I2P235</accession>
<evidence type="ECO:0000313" key="4">
    <source>
        <dbReference type="Proteomes" id="UP000199116"/>
    </source>
</evidence>
<protein>
    <submittedName>
        <fullName evidence="3">Universal stress protein family protein</fullName>
    </submittedName>
</protein>
<name>A0A1I2P235_9FLAO</name>
<feature type="domain" description="UspA" evidence="2">
    <location>
        <begin position="2"/>
        <end position="133"/>
    </location>
</feature>
<evidence type="ECO:0000259" key="2">
    <source>
        <dbReference type="Pfam" id="PF00582"/>
    </source>
</evidence>
<dbReference type="Proteomes" id="UP000199116">
    <property type="component" value="Unassembled WGS sequence"/>
</dbReference>
<organism evidence="3 4">
    <name type="scientific">Salegentibacter agarivorans</name>
    <dbReference type="NCBI Taxonomy" id="345907"/>
    <lineage>
        <taxon>Bacteria</taxon>
        <taxon>Pseudomonadati</taxon>
        <taxon>Bacteroidota</taxon>
        <taxon>Flavobacteriia</taxon>
        <taxon>Flavobacteriales</taxon>
        <taxon>Flavobacteriaceae</taxon>
        <taxon>Salegentibacter</taxon>
    </lineage>
</organism>
<evidence type="ECO:0000313" key="3">
    <source>
        <dbReference type="EMBL" id="SFG07987.1"/>
    </source>
</evidence>
<gene>
    <name evidence="3" type="ORF">SAMN04488033_12536</name>
</gene>
<dbReference type="Gene3D" id="3.40.50.12370">
    <property type="match status" value="1"/>
</dbReference>
<dbReference type="InterPro" id="IPR006016">
    <property type="entry name" value="UspA"/>
</dbReference>
<evidence type="ECO:0000256" key="1">
    <source>
        <dbReference type="SAM" id="Coils"/>
    </source>
</evidence>
<dbReference type="EMBL" id="FOOH01000025">
    <property type="protein sequence ID" value="SFG07987.1"/>
    <property type="molecule type" value="Genomic_DNA"/>
</dbReference>